<dbReference type="EMBL" id="CP053084">
    <property type="protein sequence ID" value="QJR28578.1"/>
    <property type="molecule type" value="Genomic_DNA"/>
</dbReference>
<proteinExistence type="predicted"/>
<dbReference type="Proteomes" id="UP000501130">
    <property type="component" value="Chromosome"/>
</dbReference>
<evidence type="ECO:0008006" key="3">
    <source>
        <dbReference type="Google" id="ProtNLM"/>
    </source>
</evidence>
<keyword evidence="2" id="KW-1185">Reference proteome</keyword>
<accession>A0ABX6N2W0</accession>
<gene>
    <name evidence="1" type="ORF">HKT17_02070</name>
</gene>
<protein>
    <recommendedName>
        <fullName evidence="3">Nucleotidyltransferase family protein</fullName>
    </recommendedName>
</protein>
<name>A0ABX6N2W0_9BURK</name>
<sequence>MRPPSFNLSLDVPVPSLVRTSHGLPVDPQVLNKQPPAISAALAEILNTPDAGKLLLGLNELFGSASEYAIGGSVALALHHRSITDSTARRPNDLDVVVSPSAMDRLSDLDHQGLSQLGFKSKPGNTESLSWAGQGHESLVVDVVPAKNSVAGRGFEHRQMHGGVNVIALQALVDNLTYRVQSEPLNDRARGDLARGIDLLNVNKARV</sequence>
<dbReference type="RefSeq" id="WP_171097442.1">
    <property type="nucleotide sequence ID" value="NZ_CP053084.1"/>
</dbReference>
<reference evidence="1 2" key="1">
    <citation type="submission" date="2020-05" db="EMBL/GenBank/DDBJ databases">
        <title>Compete genome of Limnobacter sp. SAORIC-580.</title>
        <authorList>
            <person name="Song J."/>
            <person name="Cho J.-C."/>
        </authorList>
    </citation>
    <scope>NUCLEOTIDE SEQUENCE [LARGE SCALE GENOMIC DNA]</scope>
    <source>
        <strain evidence="1 2">SAORIC-580</strain>
    </source>
</reference>
<organism evidence="1 2">
    <name type="scientific">Limnobacter profundi</name>
    <dbReference type="NCBI Taxonomy" id="2732163"/>
    <lineage>
        <taxon>Bacteria</taxon>
        <taxon>Pseudomonadati</taxon>
        <taxon>Pseudomonadota</taxon>
        <taxon>Betaproteobacteria</taxon>
        <taxon>Burkholderiales</taxon>
        <taxon>Burkholderiaceae</taxon>
        <taxon>Limnobacter</taxon>
    </lineage>
</organism>
<evidence type="ECO:0000313" key="2">
    <source>
        <dbReference type="Proteomes" id="UP000501130"/>
    </source>
</evidence>
<evidence type="ECO:0000313" key="1">
    <source>
        <dbReference type="EMBL" id="QJR28578.1"/>
    </source>
</evidence>